<feature type="transmembrane region" description="Helical" evidence="1">
    <location>
        <begin position="66"/>
        <end position="89"/>
    </location>
</feature>
<evidence type="ECO:0000313" key="2">
    <source>
        <dbReference type="EMBL" id="MDR4308388.1"/>
    </source>
</evidence>
<keyword evidence="1" id="KW-0472">Membrane</keyword>
<protein>
    <submittedName>
        <fullName evidence="2">Uncharacterized protein</fullName>
    </submittedName>
</protein>
<organism evidence="2 3">
    <name type="scientific">Chelatococcus sambhunathii</name>
    <dbReference type="NCBI Taxonomy" id="363953"/>
    <lineage>
        <taxon>Bacteria</taxon>
        <taxon>Pseudomonadati</taxon>
        <taxon>Pseudomonadota</taxon>
        <taxon>Alphaproteobacteria</taxon>
        <taxon>Hyphomicrobiales</taxon>
        <taxon>Chelatococcaceae</taxon>
        <taxon>Chelatococcus</taxon>
    </lineage>
</organism>
<evidence type="ECO:0000313" key="3">
    <source>
        <dbReference type="Proteomes" id="UP001181622"/>
    </source>
</evidence>
<keyword evidence="1" id="KW-0812">Transmembrane</keyword>
<comment type="caution">
    <text evidence="2">The sequence shown here is derived from an EMBL/GenBank/DDBJ whole genome shotgun (WGS) entry which is preliminary data.</text>
</comment>
<reference evidence="2" key="1">
    <citation type="submission" date="2020-10" db="EMBL/GenBank/DDBJ databases">
        <authorList>
            <person name="Abbas A."/>
            <person name="Razzaq R."/>
            <person name="Waqas M."/>
            <person name="Abbas N."/>
            <person name="Nielsen T.K."/>
            <person name="Hansen L.H."/>
            <person name="Hussain S."/>
            <person name="Shahid M."/>
        </authorList>
    </citation>
    <scope>NUCLEOTIDE SEQUENCE</scope>
    <source>
        <strain evidence="2">S14</strain>
    </source>
</reference>
<accession>A0ABU1DJT5</accession>
<sequence>MLAAFGLVFSAFAVLSVRYLFGGPDGVARVTPLVWGLALLGQAIAAPAVVWTALIEGAPNRVRAVALLTMPVLGLFIPLLHMLVAALIARRGRARSSPV</sequence>
<proteinExistence type="predicted"/>
<dbReference type="Proteomes" id="UP001181622">
    <property type="component" value="Unassembled WGS sequence"/>
</dbReference>
<keyword evidence="1" id="KW-1133">Transmembrane helix</keyword>
<evidence type="ECO:0000256" key="1">
    <source>
        <dbReference type="SAM" id="Phobius"/>
    </source>
</evidence>
<feature type="transmembrane region" description="Helical" evidence="1">
    <location>
        <begin position="32"/>
        <end position="54"/>
    </location>
</feature>
<dbReference type="RefSeq" id="WP_309394104.1">
    <property type="nucleotide sequence ID" value="NZ_JADBEO010000049.1"/>
</dbReference>
<gene>
    <name evidence="2" type="ORF">IHQ68_17350</name>
</gene>
<dbReference type="EMBL" id="JADBEO010000049">
    <property type="protein sequence ID" value="MDR4308388.1"/>
    <property type="molecule type" value="Genomic_DNA"/>
</dbReference>
<keyword evidence="3" id="KW-1185">Reference proteome</keyword>
<name>A0ABU1DJT5_9HYPH</name>